<evidence type="ECO:0000313" key="3">
    <source>
        <dbReference type="Proteomes" id="UP000517916"/>
    </source>
</evidence>
<organism evidence="2 3">
    <name type="scientific">Kutzneria viridogrisea</name>
    <dbReference type="NCBI Taxonomy" id="47990"/>
    <lineage>
        <taxon>Bacteria</taxon>
        <taxon>Bacillati</taxon>
        <taxon>Actinomycetota</taxon>
        <taxon>Actinomycetes</taxon>
        <taxon>Pseudonocardiales</taxon>
        <taxon>Pseudonocardiaceae</taxon>
        <taxon>Kutzneria</taxon>
    </lineage>
</organism>
<sequence length="125" mass="12832">MTPTRWIPSLLTATGVLHLLYGAATLAPVIGDILGAGLVNAVGGHLDRQAAFWFLVAAPNLIALGELARWAVRRTGTLPARLGGWLLGIGVVGVVLLPVSGFWLVLIIGVLALVAARRGPVSAGA</sequence>
<comment type="caution">
    <text evidence="2">The sequence shown here is derived from an EMBL/GenBank/DDBJ whole genome shotgun (WGS) entry which is preliminary data.</text>
</comment>
<dbReference type="InterPro" id="IPR045590">
    <property type="entry name" value="DUF6463"/>
</dbReference>
<protein>
    <recommendedName>
        <fullName evidence="4">Major facilitator superfamily (MFS) profile domain-containing protein</fullName>
    </recommendedName>
</protein>
<evidence type="ECO:0000313" key="2">
    <source>
        <dbReference type="EMBL" id="MBA8924657.1"/>
    </source>
</evidence>
<feature type="transmembrane region" description="Helical" evidence="1">
    <location>
        <begin position="84"/>
        <end position="116"/>
    </location>
</feature>
<keyword evidence="1" id="KW-1133">Transmembrane helix</keyword>
<dbReference type="Pfam" id="PF20064">
    <property type="entry name" value="DUF6463"/>
    <property type="match status" value="1"/>
</dbReference>
<dbReference type="Proteomes" id="UP000517916">
    <property type="component" value="Unassembled WGS sequence"/>
</dbReference>
<feature type="transmembrane region" description="Helical" evidence="1">
    <location>
        <begin position="50"/>
        <end position="72"/>
    </location>
</feature>
<evidence type="ECO:0008006" key="4">
    <source>
        <dbReference type="Google" id="ProtNLM"/>
    </source>
</evidence>
<name>A0ABR6BCT3_9PSEU</name>
<keyword evidence="1" id="KW-0812">Transmembrane</keyword>
<keyword evidence="3" id="KW-1185">Reference proteome</keyword>
<keyword evidence="1" id="KW-0472">Membrane</keyword>
<gene>
    <name evidence="2" type="ORF">BC739_001854</name>
</gene>
<dbReference type="EMBL" id="JACJID010000001">
    <property type="protein sequence ID" value="MBA8924657.1"/>
    <property type="molecule type" value="Genomic_DNA"/>
</dbReference>
<reference evidence="2 3" key="1">
    <citation type="submission" date="2020-08" db="EMBL/GenBank/DDBJ databases">
        <title>Genomic Encyclopedia of Archaeal and Bacterial Type Strains, Phase II (KMG-II): from individual species to whole genera.</title>
        <authorList>
            <person name="Goeker M."/>
        </authorList>
    </citation>
    <scope>NUCLEOTIDE SEQUENCE [LARGE SCALE GENOMIC DNA]</scope>
    <source>
        <strain evidence="2 3">DSM 43850</strain>
    </source>
</reference>
<dbReference type="RefSeq" id="WP_182836874.1">
    <property type="nucleotide sequence ID" value="NZ_BAAABQ010000001.1"/>
</dbReference>
<accession>A0ABR6BCT3</accession>
<proteinExistence type="predicted"/>
<evidence type="ECO:0000256" key="1">
    <source>
        <dbReference type="SAM" id="Phobius"/>
    </source>
</evidence>